<evidence type="ECO:0000256" key="5">
    <source>
        <dbReference type="ARBA" id="ARBA00023242"/>
    </source>
</evidence>
<dbReference type="GO" id="GO:0005634">
    <property type="term" value="C:nucleus"/>
    <property type="evidence" value="ECO:0007669"/>
    <property type="project" value="UniProtKB-SubCell"/>
</dbReference>
<evidence type="ECO:0000256" key="1">
    <source>
        <dbReference type="ARBA" id="ARBA00004123"/>
    </source>
</evidence>
<dbReference type="GO" id="GO:0046983">
    <property type="term" value="F:protein dimerization activity"/>
    <property type="evidence" value="ECO:0007669"/>
    <property type="project" value="InterPro"/>
</dbReference>
<dbReference type="CDD" id="cd00265">
    <property type="entry name" value="MADS_MEF2_like"/>
    <property type="match status" value="1"/>
</dbReference>
<organism evidence="9 10">
    <name type="scientific">Rhynchospora pubera</name>
    <dbReference type="NCBI Taxonomy" id="906938"/>
    <lineage>
        <taxon>Eukaryota</taxon>
        <taxon>Viridiplantae</taxon>
        <taxon>Streptophyta</taxon>
        <taxon>Embryophyta</taxon>
        <taxon>Tracheophyta</taxon>
        <taxon>Spermatophyta</taxon>
        <taxon>Magnoliopsida</taxon>
        <taxon>Liliopsida</taxon>
        <taxon>Poales</taxon>
        <taxon>Cyperaceae</taxon>
        <taxon>Cyperoideae</taxon>
        <taxon>Rhynchosporeae</taxon>
        <taxon>Rhynchospora</taxon>
    </lineage>
</organism>
<dbReference type="AlphaFoldDB" id="A0AAV8BZK7"/>
<keyword evidence="10" id="KW-1185">Reference proteome</keyword>
<keyword evidence="2" id="KW-0805">Transcription regulation</keyword>
<keyword evidence="4" id="KW-0804">Transcription</keyword>
<dbReference type="InterPro" id="IPR002100">
    <property type="entry name" value="TF_MADSbox"/>
</dbReference>
<dbReference type="PROSITE" id="PS50066">
    <property type="entry name" value="MADS_BOX_2"/>
    <property type="match status" value="1"/>
</dbReference>
<evidence type="ECO:0000259" key="8">
    <source>
        <dbReference type="PROSITE" id="PS50066"/>
    </source>
</evidence>
<sequence>MKVMKASAGTKTAVASSSRVIKKGAQSNGPKKSMGRQKIAIERIQKEDARQVCFSKRRVGLFKKAHELSVLCRAHLAVLVFSPANKPFSFGHPSVPQVIDRYLTSLSSNNHDLPLSTHHHVMPPSHDVTAALNRELVDLKARLEASRKRKQMLESTLRSKKPSIWNADVEDLGLADLHKFKEGLERIWTELEANKERLMLEAGFMSNGYGYSDGLEYGFNNYGYGWADQKVNPMMLSAAPVNMAVPDAPTFPAMPDQQCSDLGFYFLQQ</sequence>
<dbReference type="SUPFAM" id="SSF55455">
    <property type="entry name" value="SRF-like"/>
    <property type="match status" value="1"/>
</dbReference>
<dbReference type="Pfam" id="PF00319">
    <property type="entry name" value="SRF-TF"/>
    <property type="match status" value="1"/>
</dbReference>
<feature type="domain" description="MADS-box" evidence="8">
    <location>
        <begin position="34"/>
        <end position="94"/>
    </location>
</feature>
<reference evidence="9" key="1">
    <citation type="submission" date="2022-08" db="EMBL/GenBank/DDBJ databases">
        <authorList>
            <person name="Marques A."/>
        </authorList>
    </citation>
    <scope>NUCLEOTIDE SEQUENCE</scope>
    <source>
        <strain evidence="9">RhyPub2mFocal</strain>
        <tissue evidence="9">Leaves</tissue>
    </source>
</reference>
<feature type="coiled-coil region" evidence="6">
    <location>
        <begin position="129"/>
        <end position="156"/>
    </location>
</feature>
<dbReference type="PANTHER" id="PTHR11945:SF629">
    <property type="entry name" value="OS02G0164450 PROTEIN"/>
    <property type="match status" value="1"/>
</dbReference>
<keyword evidence="5" id="KW-0539">Nucleus</keyword>
<dbReference type="InterPro" id="IPR036879">
    <property type="entry name" value="TF_MADSbox_sf"/>
</dbReference>
<evidence type="ECO:0000256" key="6">
    <source>
        <dbReference type="SAM" id="Coils"/>
    </source>
</evidence>
<dbReference type="Gene3D" id="3.40.1810.10">
    <property type="entry name" value="Transcription factor, MADS-box"/>
    <property type="match status" value="1"/>
</dbReference>
<comment type="subcellular location">
    <subcellularLocation>
        <location evidence="1">Nucleus</location>
    </subcellularLocation>
</comment>
<dbReference type="GO" id="GO:0045944">
    <property type="term" value="P:positive regulation of transcription by RNA polymerase II"/>
    <property type="evidence" value="ECO:0007669"/>
    <property type="project" value="InterPro"/>
</dbReference>
<dbReference type="PRINTS" id="PR00404">
    <property type="entry name" value="MADSDOMAIN"/>
</dbReference>
<evidence type="ECO:0000256" key="2">
    <source>
        <dbReference type="ARBA" id="ARBA00023015"/>
    </source>
</evidence>
<name>A0AAV8BZK7_9POAL</name>
<evidence type="ECO:0000313" key="10">
    <source>
        <dbReference type="Proteomes" id="UP001140206"/>
    </source>
</evidence>
<accession>A0AAV8BZK7</accession>
<evidence type="ECO:0000256" key="4">
    <source>
        <dbReference type="ARBA" id="ARBA00023163"/>
    </source>
</evidence>
<comment type="caution">
    <text evidence="9">The sequence shown here is derived from an EMBL/GenBank/DDBJ whole genome shotgun (WGS) entry which is preliminary data.</text>
</comment>
<keyword evidence="6" id="KW-0175">Coiled coil</keyword>
<dbReference type="InterPro" id="IPR033896">
    <property type="entry name" value="MEF2-like_N"/>
</dbReference>
<gene>
    <name evidence="9" type="ORF">LUZ62_082785</name>
</gene>
<dbReference type="Proteomes" id="UP001140206">
    <property type="component" value="Chromosome 5"/>
</dbReference>
<evidence type="ECO:0000313" key="9">
    <source>
        <dbReference type="EMBL" id="KAJ4748380.1"/>
    </source>
</evidence>
<dbReference type="EMBL" id="JAMFTS010000005">
    <property type="protein sequence ID" value="KAJ4748380.1"/>
    <property type="molecule type" value="Genomic_DNA"/>
</dbReference>
<keyword evidence="3" id="KW-0238">DNA-binding</keyword>
<feature type="compositionally biased region" description="Polar residues" evidence="7">
    <location>
        <begin position="15"/>
        <end position="30"/>
    </location>
</feature>
<dbReference type="PANTHER" id="PTHR11945">
    <property type="entry name" value="MADS BOX PROTEIN"/>
    <property type="match status" value="1"/>
</dbReference>
<proteinExistence type="predicted"/>
<dbReference type="FunFam" id="3.40.1810.10:FF:000006">
    <property type="entry name" value="Agamous-like MADS-box protein AGL62"/>
    <property type="match status" value="1"/>
</dbReference>
<feature type="region of interest" description="Disordered" evidence="7">
    <location>
        <begin position="15"/>
        <end position="37"/>
    </location>
</feature>
<evidence type="ECO:0000256" key="7">
    <source>
        <dbReference type="SAM" id="MobiDB-lite"/>
    </source>
</evidence>
<evidence type="ECO:0000256" key="3">
    <source>
        <dbReference type="ARBA" id="ARBA00023125"/>
    </source>
</evidence>
<dbReference type="GO" id="GO:0000981">
    <property type="term" value="F:DNA-binding transcription factor activity, RNA polymerase II-specific"/>
    <property type="evidence" value="ECO:0007669"/>
    <property type="project" value="TreeGrafter"/>
</dbReference>
<dbReference type="SMART" id="SM00432">
    <property type="entry name" value="MADS"/>
    <property type="match status" value="1"/>
</dbReference>
<dbReference type="GO" id="GO:0000978">
    <property type="term" value="F:RNA polymerase II cis-regulatory region sequence-specific DNA binding"/>
    <property type="evidence" value="ECO:0007669"/>
    <property type="project" value="TreeGrafter"/>
</dbReference>
<protein>
    <recommendedName>
        <fullName evidence="8">MADS-box domain-containing protein</fullName>
    </recommendedName>
</protein>